<proteinExistence type="inferred from homology"/>
<keyword evidence="3 5" id="KW-0964">Secreted</keyword>
<evidence type="ECO:0000313" key="6">
    <source>
        <dbReference type="EMBL" id="QMU24845.1"/>
    </source>
</evidence>
<protein>
    <recommendedName>
        <fullName evidence="5">RxLR effector protein</fullName>
    </recommendedName>
</protein>
<sequence>MRVCYILLMAAATLLASNEAATIFDHKQAISAQKVETKKTMRFLRSPNTMAEKSDGGEEERVGVSKLGDLLAAGKLGAKFDKKELAAQAKTVFESMAENPSVKTQVLKKVAETGDTQLFNSLRTDYLWGKVRKFDREEIADAVRKRRNMNQ</sequence>
<reference evidence="6" key="1">
    <citation type="journal article" date="2020" name="Mol. Plant">
        <title>Functional analysis of RXLR effectors from the New Zealand kauri dieback pathogen Phytophthora agathidicida.</title>
        <authorList>
            <person name="Guo Y."/>
            <person name="Dupont P.Y."/>
            <person name="Mesarich C.H."/>
            <person name="Yang B."/>
            <person name="McDougal R.L."/>
            <person name="Panda P."/>
            <person name="Dijkwel P."/>
            <person name="Studholme D.J."/>
            <person name="Sambles C."/>
            <person name="Win J."/>
            <person name="Wang Y."/>
            <person name="Williams N.M."/>
            <person name="Bradshaw R.E."/>
        </authorList>
    </citation>
    <scope>NUCLEOTIDE SEQUENCE</scope>
    <source>
        <strain evidence="6">3770</strain>
    </source>
</reference>
<organism evidence="6">
    <name type="scientific">Phytophthora agathidicida</name>
    <dbReference type="NCBI Taxonomy" id="1642459"/>
    <lineage>
        <taxon>Eukaryota</taxon>
        <taxon>Sar</taxon>
        <taxon>Stramenopiles</taxon>
        <taxon>Oomycota</taxon>
        <taxon>Peronosporomycetes</taxon>
        <taxon>Peronosporales</taxon>
        <taxon>Peronosporaceae</taxon>
        <taxon>Phytophthora</taxon>
    </lineage>
</organism>
<comment type="domain">
    <text evidence="5">The RxLR-dEER motif acts to carry the protein into the host cell cytoplasm through binding to cell surface phosphatidylinositol-3-phosphate.</text>
</comment>
<keyword evidence="4 5" id="KW-0732">Signal</keyword>
<dbReference type="GO" id="GO:0005576">
    <property type="term" value="C:extracellular region"/>
    <property type="evidence" value="ECO:0007669"/>
    <property type="project" value="UniProtKB-SubCell"/>
</dbReference>
<evidence type="ECO:0000256" key="2">
    <source>
        <dbReference type="ARBA" id="ARBA00010400"/>
    </source>
</evidence>
<name>A0A7G4WI10_9STRA</name>
<evidence type="ECO:0000256" key="5">
    <source>
        <dbReference type="RuleBase" id="RU367124"/>
    </source>
</evidence>
<dbReference type="AlphaFoldDB" id="A0A7G4WI10"/>
<evidence type="ECO:0000256" key="3">
    <source>
        <dbReference type="ARBA" id="ARBA00022525"/>
    </source>
</evidence>
<gene>
    <name evidence="6" type="primary">PaRXLR21</name>
</gene>
<dbReference type="Pfam" id="PF16810">
    <property type="entry name" value="RXLR"/>
    <property type="match status" value="1"/>
</dbReference>
<feature type="signal peptide" evidence="5">
    <location>
        <begin position="1"/>
        <end position="20"/>
    </location>
</feature>
<evidence type="ECO:0000256" key="4">
    <source>
        <dbReference type="ARBA" id="ARBA00022729"/>
    </source>
</evidence>
<dbReference type="EMBL" id="MT503121">
    <property type="protein sequence ID" value="QMU24845.1"/>
    <property type="molecule type" value="Genomic_DNA"/>
</dbReference>
<evidence type="ECO:0000256" key="1">
    <source>
        <dbReference type="ARBA" id="ARBA00004613"/>
    </source>
</evidence>
<dbReference type="InterPro" id="IPR031825">
    <property type="entry name" value="RXLR"/>
</dbReference>
<comment type="subcellular location">
    <subcellularLocation>
        <location evidence="1 5">Secreted</location>
    </subcellularLocation>
</comment>
<comment type="similarity">
    <text evidence="2 5">Belongs to the RxLR effector family.</text>
</comment>
<feature type="chain" id="PRO_5029034495" description="RxLR effector protein" evidence="5">
    <location>
        <begin position="21"/>
        <end position="151"/>
    </location>
</feature>
<accession>A0A7G4WI10</accession>
<comment type="function">
    <text evidence="5">Effector that suppresses plant defense responses during pathogen infection.</text>
</comment>